<gene>
    <name evidence="1" type="ORF">GNY06_12215</name>
</gene>
<name>A0A845PV54_9FLAO</name>
<sequence>MKVFFPYKGFTPCRKECSYFIYLQQLNCYSTYSTFDPYNDAHTKQAKGFVIEHTRVHIYFWFNIPTLGPARPHQPSVFTLLNIFLKNKISRKLFCNDQNTL</sequence>
<organism evidence="1 2">
    <name type="scientific">Elizabethkingia argenteiflava</name>
    <dbReference type="NCBI Taxonomy" id="2681556"/>
    <lineage>
        <taxon>Bacteria</taxon>
        <taxon>Pseudomonadati</taxon>
        <taxon>Bacteroidota</taxon>
        <taxon>Flavobacteriia</taxon>
        <taxon>Flavobacteriales</taxon>
        <taxon>Weeksellaceae</taxon>
        <taxon>Elizabethkingia</taxon>
    </lineage>
</organism>
<evidence type="ECO:0000313" key="1">
    <source>
        <dbReference type="EMBL" id="NAW52102.1"/>
    </source>
</evidence>
<evidence type="ECO:0000313" key="2">
    <source>
        <dbReference type="Proteomes" id="UP000553459"/>
    </source>
</evidence>
<accession>A0A845PV54</accession>
<comment type="caution">
    <text evidence="1">The sequence shown here is derived from an EMBL/GenBank/DDBJ whole genome shotgun (WGS) entry which is preliminary data.</text>
</comment>
<dbReference type="AlphaFoldDB" id="A0A845PV54"/>
<proteinExistence type="predicted"/>
<protein>
    <submittedName>
        <fullName evidence="1">Uncharacterized protein</fullName>
    </submittedName>
</protein>
<dbReference type="EMBL" id="JAAABJ010000642">
    <property type="protein sequence ID" value="NAW52102.1"/>
    <property type="molecule type" value="Genomic_DNA"/>
</dbReference>
<keyword evidence="2" id="KW-1185">Reference proteome</keyword>
<dbReference type="Proteomes" id="UP000553459">
    <property type="component" value="Unassembled WGS sequence"/>
</dbReference>
<reference evidence="1 2" key="1">
    <citation type="submission" date="2019-11" db="EMBL/GenBank/DDBJ databases">
        <title>Characterization of Elizabethkingia argenteiflava sp. nov., isolated from inner surface of Soybean Pods.</title>
        <authorList>
            <person name="Mo S."/>
        </authorList>
    </citation>
    <scope>NUCLEOTIDE SEQUENCE [LARGE SCALE GENOMIC DNA]</scope>
    <source>
        <strain evidence="1 2">YB22</strain>
    </source>
</reference>